<evidence type="ECO:0000256" key="1">
    <source>
        <dbReference type="SAM" id="MobiDB-lite"/>
    </source>
</evidence>
<dbReference type="CDD" id="cd00303">
    <property type="entry name" value="retropepsin_like"/>
    <property type="match status" value="1"/>
</dbReference>
<evidence type="ECO:0000313" key="2">
    <source>
        <dbReference type="EMBL" id="OMH83132.1"/>
    </source>
</evidence>
<evidence type="ECO:0000313" key="3">
    <source>
        <dbReference type="Proteomes" id="UP000188320"/>
    </source>
</evidence>
<evidence type="ECO:0008006" key="4">
    <source>
        <dbReference type="Google" id="ProtNLM"/>
    </source>
</evidence>
<reference evidence="3" key="1">
    <citation type="submission" date="2017-01" db="EMBL/GenBank/DDBJ databases">
        <authorList>
            <person name="Wang Y."/>
            <person name="White M."/>
            <person name="Kvist S."/>
            <person name="Moncalvo J.-M."/>
        </authorList>
    </citation>
    <scope>NUCLEOTIDE SEQUENCE [LARGE SCALE GENOMIC DNA]</scope>
    <source>
        <strain evidence="3">COL-18-3</strain>
    </source>
</reference>
<dbReference type="Gene3D" id="2.40.70.10">
    <property type="entry name" value="Acid Proteases"/>
    <property type="match status" value="1"/>
</dbReference>
<dbReference type="AlphaFoldDB" id="A0A1R1PQI5"/>
<gene>
    <name evidence="2" type="ORF">AX774_g3366</name>
</gene>
<keyword evidence="3" id="KW-1185">Reference proteome</keyword>
<dbReference type="OrthoDB" id="1047367at2759"/>
<feature type="region of interest" description="Disordered" evidence="1">
    <location>
        <begin position="170"/>
        <end position="207"/>
    </location>
</feature>
<feature type="compositionally biased region" description="Basic and acidic residues" evidence="1">
    <location>
        <begin position="90"/>
        <end position="103"/>
    </location>
</feature>
<protein>
    <recommendedName>
        <fullName evidence="4">DNA damage-inducible protein 1</fullName>
    </recommendedName>
</protein>
<dbReference type="EMBL" id="LSSK01000499">
    <property type="protein sequence ID" value="OMH83132.1"/>
    <property type="molecule type" value="Genomic_DNA"/>
</dbReference>
<name>A0A1R1PQI5_ZANCU</name>
<proteinExistence type="predicted"/>
<accession>A0A1R1PQI5</accession>
<dbReference type="InterPro" id="IPR021109">
    <property type="entry name" value="Peptidase_aspartic_dom_sf"/>
</dbReference>
<comment type="caution">
    <text evidence="2">The sequence shown here is derived from an EMBL/GenBank/DDBJ whole genome shotgun (WGS) entry which is preliminary data.</text>
</comment>
<sequence length="457" mass="52304">MQAEVYGMNKKNDMDILIEKFDNFSTTMIDLFKSSLSNNNSSYKPKRKFVPLHNGDFKLQSNSNYNDEKNKIQKNSNNNETYHKNNKLSPEYRENKDEANRRDSDRAVNCFEVEPIKGFYQEEASEAWLVNDDISDYDDNEVFIADKRKTNESRPDDSQHEPVVKRINLRSSTQPENLNQSAKSTEVEVPTTNPNINQSTPSTGVQTKQNTNGAIYRNHTYCVPQQHPKFSIWDDLSRIKPNIYYPQLLQVAPGLRSELIKKCYEIGKPRELNAIEQDKVTNCRIDTVLMNTYCKTIIDTGAACSVISNILAKKLKIRPDQEAFESIITADGNRHRTLGKVSNLPVRIKEEMVNIDVLIMEMLNEVLILGMDWIKKYKATIDLHGDSLTIRTDRNIVAIPISISTTKRMPVEDGYELFGIGKENITVCDSYNENHPVITNVPPTLLSTELILEMQLL</sequence>
<organism evidence="2 3">
    <name type="scientific">Zancudomyces culisetae</name>
    <name type="common">Gut fungus</name>
    <name type="synonym">Smittium culisetae</name>
    <dbReference type="NCBI Taxonomy" id="1213189"/>
    <lineage>
        <taxon>Eukaryota</taxon>
        <taxon>Fungi</taxon>
        <taxon>Fungi incertae sedis</taxon>
        <taxon>Zoopagomycota</taxon>
        <taxon>Kickxellomycotina</taxon>
        <taxon>Harpellomycetes</taxon>
        <taxon>Harpellales</taxon>
        <taxon>Legeriomycetaceae</taxon>
        <taxon>Zancudomyces</taxon>
    </lineage>
</organism>
<dbReference type="Pfam" id="PF08284">
    <property type="entry name" value="RVP_2"/>
    <property type="match status" value="1"/>
</dbReference>
<feature type="region of interest" description="Disordered" evidence="1">
    <location>
        <begin position="60"/>
        <end position="103"/>
    </location>
</feature>
<dbReference type="Proteomes" id="UP000188320">
    <property type="component" value="Unassembled WGS sequence"/>
</dbReference>
<dbReference type="SUPFAM" id="SSF50630">
    <property type="entry name" value="Acid proteases"/>
    <property type="match status" value="1"/>
</dbReference>